<evidence type="ECO:0000256" key="1">
    <source>
        <dbReference type="SAM" id="Phobius"/>
    </source>
</evidence>
<dbReference type="Proteomes" id="UP000271974">
    <property type="component" value="Unassembled WGS sequence"/>
</dbReference>
<dbReference type="OrthoDB" id="10022583at2759"/>
<feature type="transmembrane region" description="Helical" evidence="1">
    <location>
        <begin position="87"/>
        <end position="109"/>
    </location>
</feature>
<keyword evidence="1" id="KW-0812">Transmembrane</keyword>
<keyword evidence="3" id="KW-1185">Reference proteome</keyword>
<dbReference type="AlphaFoldDB" id="A0A3S0ZJC2"/>
<protein>
    <submittedName>
        <fullName evidence="2">Uncharacterized protein</fullName>
    </submittedName>
</protein>
<evidence type="ECO:0000313" key="3">
    <source>
        <dbReference type="Proteomes" id="UP000271974"/>
    </source>
</evidence>
<keyword evidence="1" id="KW-1133">Transmembrane helix</keyword>
<name>A0A3S0ZJC2_ELYCH</name>
<proteinExistence type="predicted"/>
<dbReference type="EMBL" id="RQTK01000685">
    <property type="protein sequence ID" value="RUS76130.1"/>
    <property type="molecule type" value="Genomic_DNA"/>
</dbReference>
<feature type="transmembrane region" description="Helical" evidence="1">
    <location>
        <begin position="12"/>
        <end position="42"/>
    </location>
</feature>
<gene>
    <name evidence="2" type="ORF">EGW08_016100</name>
</gene>
<accession>A0A3S0ZJC2</accession>
<keyword evidence="1" id="KW-0472">Membrane</keyword>
<reference evidence="2 3" key="1">
    <citation type="submission" date="2019-01" db="EMBL/GenBank/DDBJ databases">
        <title>A draft genome assembly of the solar-powered sea slug Elysia chlorotica.</title>
        <authorList>
            <person name="Cai H."/>
            <person name="Li Q."/>
            <person name="Fang X."/>
            <person name="Li J."/>
            <person name="Curtis N.E."/>
            <person name="Altenburger A."/>
            <person name="Shibata T."/>
            <person name="Feng M."/>
            <person name="Maeda T."/>
            <person name="Schwartz J.A."/>
            <person name="Shigenobu S."/>
            <person name="Lundholm N."/>
            <person name="Nishiyama T."/>
            <person name="Yang H."/>
            <person name="Hasebe M."/>
            <person name="Li S."/>
            <person name="Pierce S.K."/>
            <person name="Wang J."/>
        </authorList>
    </citation>
    <scope>NUCLEOTIDE SEQUENCE [LARGE SCALE GENOMIC DNA]</scope>
    <source>
        <strain evidence="2">EC2010</strain>
        <tissue evidence="2">Whole organism of an adult</tissue>
    </source>
</reference>
<sequence length="114" mass="13073">MTSIITFVMLWCTLFIIYLTNTTINWLCIFEMFVPLVILYLLASTYAEVNFEGERIVRFVLPTSERMGVLGHMRSDHPQLKVYSFNLSYNAIMTVVAGIAISFATSIVFDQVMK</sequence>
<organism evidence="2 3">
    <name type="scientific">Elysia chlorotica</name>
    <name type="common">Eastern emerald elysia</name>
    <name type="synonym">Sea slug</name>
    <dbReference type="NCBI Taxonomy" id="188477"/>
    <lineage>
        <taxon>Eukaryota</taxon>
        <taxon>Metazoa</taxon>
        <taxon>Spiralia</taxon>
        <taxon>Lophotrochozoa</taxon>
        <taxon>Mollusca</taxon>
        <taxon>Gastropoda</taxon>
        <taxon>Heterobranchia</taxon>
        <taxon>Euthyneura</taxon>
        <taxon>Panpulmonata</taxon>
        <taxon>Sacoglossa</taxon>
        <taxon>Placobranchoidea</taxon>
        <taxon>Plakobranchidae</taxon>
        <taxon>Elysia</taxon>
    </lineage>
</organism>
<comment type="caution">
    <text evidence="2">The sequence shown here is derived from an EMBL/GenBank/DDBJ whole genome shotgun (WGS) entry which is preliminary data.</text>
</comment>
<evidence type="ECO:0000313" key="2">
    <source>
        <dbReference type="EMBL" id="RUS76130.1"/>
    </source>
</evidence>